<dbReference type="EMBL" id="CATZAR010000002">
    <property type="protein sequence ID" value="CAJ0785872.1"/>
    <property type="molecule type" value="Genomic_DNA"/>
</dbReference>
<proteinExistence type="predicted"/>
<dbReference type="Gene3D" id="3.40.630.30">
    <property type="match status" value="1"/>
</dbReference>
<comment type="caution">
    <text evidence="3">The sequence shown here is derived from an EMBL/GenBank/DDBJ whole genome shotgun (WGS) entry which is preliminary data.</text>
</comment>
<accession>A0AAD2BU95</accession>
<dbReference type="Pfam" id="PF13508">
    <property type="entry name" value="Acetyltransf_7"/>
    <property type="match status" value="1"/>
</dbReference>
<evidence type="ECO:0000259" key="1">
    <source>
        <dbReference type="PROSITE" id="PS51186"/>
    </source>
</evidence>
<sequence>MDTMLQMDQSSGSALTFRRAAASDAAALAPLVLASGRQELDWLLGVPPAACEAFLRRAIATPSGRFSWKRHLVATIGGQPIAALAIQDGRHNWLDDLYAVRDFLQHFGLRRTPSIIRRGLILESEIPAPTRRQTLVAHCATHPDLRGRGIFRALFSHAIKQQLLPSTVGQTLVLDVLDTNHRAAALYRELGFEPMERGRRSASLPAHLAATRMRYCACS</sequence>
<reference evidence="3 5" key="1">
    <citation type="submission" date="2023-07" db="EMBL/GenBank/DDBJ databases">
        <authorList>
            <person name="Peeters C."/>
        </authorList>
    </citation>
    <scope>NUCLEOTIDE SEQUENCE</scope>
    <source>
        <strain evidence="2 5">LMG 18095</strain>
        <strain evidence="3">R-77560</strain>
    </source>
</reference>
<keyword evidence="5" id="KW-1185">Reference proteome</keyword>
<dbReference type="Proteomes" id="UP001189756">
    <property type="component" value="Unassembled WGS sequence"/>
</dbReference>
<dbReference type="InterPro" id="IPR016181">
    <property type="entry name" value="Acyl_CoA_acyltransferase"/>
</dbReference>
<gene>
    <name evidence="2" type="ORF">LMG18095_01378</name>
    <name evidence="3" type="ORF">R77560_04654</name>
</gene>
<evidence type="ECO:0000313" key="4">
    <source>
        <dbReference type="Proteomes" id="UP001189756"/>
    </source>
</evidence>
<evidence type="ECO:0000313" key="5">
    <source>
        <dbReference type="Proteomes" id="UP001189773"/>
    </source>
</evidence>
<dbReference type="Proteomes" id="UP001189773">
    <property type="component" value="Unassembled WGS sequence"/>
</dbReference>
<evidence type="ECO:0000313" key="2">
    <source>
        <dbReference type="EMBL" id="CAJ0785872.1"/>
    </source>
</evidence>
<feature type="domain" description="N-acetyltransferase" evidence="1">
    <location>
        <begin position="15"/>
        <end position="218"/>
    </location>
</feature>
<dbReference type="GO" id="GO:0016747">
    <property type="term" value="F:acyltransferase activity, transferring groups other than amino-acyl groups"/>
    <property type="evidence" value="ECO:0007669"/>
    <property type="project" value="InterPro"/>
</dbReference>
<dbReference type="EMBL" id="CATZAZ010000018">
    <property type="protein sequence ID" value="CAJ0807985.1"/>
    <property type="molecule type" value="Genomic_DNA"/>
</dbReference>
<dbReference type="RefSeq" id="WP_012435370.1">
    <property type="nucleotide sequence ID" value="NZ_CATWDO010000002.1"/>
</dbReference>
<dbReference type="PROSITE" id="PS51186">
    <property type="entry name" value="GNAT"/>
    <property type="match status" value="1"/>
</dbReference>
<dbReference type="InterPro" id="IPR000182">
    <property type="entry name" value="GNAT_dom"/>
</dbReference>
<name>A0AAD2BU95_9RALS</name>
<evidence type="ECO:0000313" key="3">
    <source>
        <dbReference type="EMBL" id="CAJ0807985.1"/>
    </source>
</evidence>
<protein>
    <recommendedName>
        <fullName evidence="1">N-acetyltransferase domain-containing protein</fullName>
    </recommendedName>
</protein>
<dbReference type="AlphaFoldDB" id="A0AAD2BU95"/>
<organism evidence="3 4">
    <name type="scientific">Ralstonia thomasii</name>
    <dbReference type="NCBI Taxonomy" id="3058596"/>
    <lineage>
        <taxon>Bacteria</taxon>
        <taxon>Pseudomonadati</taxon>
        <taxon>Pseudomonadota</taxon>
        <taxon>Betaproteobacteria</taxon>
        <taxon>Burkholderiales</taxon>
        <taxon>Burkholderiaceae</taxon>
        <taxon>Ralstonia</taxon>
    </lineage>
</organism>
<dbReference type="SUPFAM" id="SSF55729">
    <property type="entry name" value="Acyl-CoA N-acyltransferases (Nat)"/>
    <property type="match status" value="1"/>
</dbReference>